<keyword evidence="4" id="KW-1133">Transmembrane helix</keyword>
<feature type="transmembrane region" description="Helical" evidence="4">
    <location>
        <begin position="6"/>
        <end position="25"/>
    </location>
</feature>
<dbReference type="EMBL" id="DF968182">
    <property type="protein sequence ID" value="GAP43900.1"/>
    <property type="molecule type" value="Genomic_DNA"/>
</dbReference>
<proteinExistence type="inferred from homology"/>
<feature type="transmembrane region" description="Helical" evidence="4">
    <location>
        <begin position="340"/>
        <end position="366"/>
    </location>
</feature>
<keyword evidence="4" id="KW-0812">Transmembrane</keyword>
<keyword evidence="4" id="KW-0472">Membrane</keyword>
<dbReference type="RefSeq" id="WP_062041781.1">
    <property type="nucleotide sequence ID" value="NZ_DF968182.1"/>
</dbReference>
<keyword evidence="2" id="KW-0328">Glycosyltransferase</keyword>
<dbReference type="SUPFAM" id="SSF53448">
    <property type="entry name" value="Nucleotide-diphospho-sugar transferases"/>
    <property type="match status" value="1"/>
</dbReference>
<evidence type="ECO:0000256" key="1">
    <source>
        <dbReference type="ARBA" id="ARBA00006739"/>
    </source>
</evidence>
<dbReference type="Pfam" id="PF00535">
    <property type="entry name" value="Glycos_transf_2"/>
    <property type="match status" value="1"/>
</dbReference>
<dbReference type="PANTHER" id="PTHR43630">
    <property type="entry name" value="POLY-BETA-1,6-N-ACETYL-D-GLUCOSAMINE SYNTHASE"/>
    <property type="match status" value="1"/>
</dbReference>
<organism evidence="6">
    <name type="scientific">Lentimicrobium saccharophilum</name>
    <dbReference type="NCBI Taxonomy" id="1678841"/>
    <lineage>
        <taxon>Bacteria</taxon>
        <taxon>Pseudomonadati</taxon>
        <taxon>Bacteroidota</taxon>
        <taxon>Bacteroidia</taxon>
        <taxon>Bacteroidales</taxon>
        <taxon>Lentimicrobiaceae</taxon>
        <taxon>Lentimicrobium</taxon>
    </lineage>
</organism>
<gene>
    <name evidence="6" type="ORF">TBC1_112058</name>
</gene>
<evidence type="ECO:0000259" key="5">
    <source>
        <dbReference type="Pfam" id="PF00535"/>
    </source>
</evidence>
<keyword evidence="7" id="KW-1185">Reference proteome</keyword>
<name>A0A0S7BT24_9BACT</name>
<evidence type="ECO:0000313" key="7">
    <source>
        <dbReference type="Proteomes" id="UP000053091"/>
    </source>
</evidence>
<dbReference type="PANTHER" id="PTHR43630:SF1">
    <property type="entry name" value="POLY-BETA-1,6-N-ACETYL-D-GLUCOSAMINE SYNTHASE"/>
    <property type="match status" value="1"/>
</dbReference>
<evidence type="ECO:0000256" key="3">
    <source>
        <dbReference type="ARBA" id="ARBA00022679"/>
    </source>
</evidence>
<keyword evidence="3 6" id="KW-0808">Transferase</keyword>
<evidence type="ECO:0000313" key="6">
    <source>
        <dbReference type="EMBL" id="GAP43900.1"/>
    </source>
</evidence>
<dbReference type="GO" id="GO:0016757">
    <property type="term" value="F:glycosyltransferase activity"/>
    <property type="evidence" value="ECO:0007669"/>
    <property type="project" value="UniProtKB-KW"/>
</dbReference>
<dbReference type="Proteomes" id="UP000053091">
    <property type="component" value="Unassembled WGS sequence"/>
</dbReference>
<dbReference type="InterPro" id="IPR001173">
    <property type="entry name" value="Glyco_trans_2-like"/>
</dbReference>
<protein>
    <submittedName>
        <fullName evidence="6">Glycosyltransferase</fullName>
    </submittedName>
</protein>
<dbReference type="InterPro" id="IPR029044">
    <property type="entry name" value="Nucleotide-diphossugar_trans"/>
</dbReference>
<dbReference type="OrthoDB" id="9805625at2"/>
<dbReference type="AlphaFoldDB" id="A0A0S7BT24"/>
<feature type="transmembrane region" description="Helical" evidence="4">
    <location>
        <begin position="283"/>
        <end position="306"/>
    </location>
</feature>
<evidence type="ECO:0000256" key="4">
    <source>
        <dbReference type="SAM" id="Phobius"/>
    </source>
</evidence>
<dbReference type="STRING" id="1678841.TBC1_112058"/>
<evidence type="ECO:0000256" key="2">
    <source>
        <dbReference type="ARBA" id="ARBA00022676"/>
    </source>
</evidence>
<comment type="similarity">
    <text evidence="1">Belongs to the glycosyltransferase 2 family.</text>
</comment>
<reference evidence="6" key="1">
    <citation type="journal article" date="2015" name="Genome Announc.">
        <title>Draft Genome Sequence of Bacteroidales Strain TBC1, a Novel Isolate from a Methanogenic Wastewater Treatment System.</title>
        <authorList>
            <person name="Tourlousse D.M."/>
            <person name="Matsuura N."/>
            <person name="Sun L."/>
            <person name="Toyonaga M."/>
            <person name="Kuroda K."/>
            <person name="Ohashi A."/>
            <person name="Cruz R."/>
            <person name="Yamaguchi T."/>
            <person name="Sekiguchi Y."/>
        </authorList>
    </citation>
    <scope>NUCLEOTIDE SEQUENCE [LARGE SCALE GENOMIC DNA]</scope>
    <source>
        <strain evidence="6">TBC1</strain>
    </source>
</reference>
<feature type="domain" description="Glycosyltransferase 2-like" evidence="5">
    <location>
        <begin position="44"/>
        <end position="173"/>
    </location>
</feature>
<feature type="transmembrane region" description="Helical" evidence="4">
    <location>
        <begin position="312"/>
        <end position="333"/>
    </location>
</feature>
<accession>A0A0S7BT24</accession>
<dbReference type="Gene3D" id="3.90.550.10">
    <property type="entry name" value="Spore Coat Polysaccharide Biosynthesis Protein SpsA, Chain A"/>
    <property type="match status" value="1"/>
</dbReference>
<sequence length="378" mass="41713">MTAPALILIPLLITAGYVLLMALLARGWSRLGGCPPLRPTEKVSVIIAARNEAENIGLCLQSLADQHYPRDRFEVLVVDDYSTDQTAAIVEEFIKQNPEVNLYLFRQTGRHGKKAAIALALEQARGVYILTTDADCEVTPGWIAAMVSVMESRKAVFVSGPVTFKNTDGIFRQLQDLEFISLVASGAGSIGAGFPLMCNGANMGFSLKAYRSLQGDALRNQTVSGDDVFLMLSMLDRYGSDKIAFARCRDALVFTGPAGTPGDFLNQRLRWTSKSMAYRYPPLILSATMVFLMNALLVFSLVAGLFVPRFMLWFLLILLLKTLADLPLLAGFIRFTRKHVLLWLIIPAEPLVAFYTTLVALTGQIMPVRWKGRRLRGG</sequence>